<evidence type="ECO:0000313" key="2">
    <source>
        <dbReference type="EMBL" id="SVE56770.1"/>
    </source>
</evidence>
<dbReference type="PANTHER" id="PTHR43750">
    <property type="entry name" value="UDP-GLUCOSE 6-DEHYDROGENASE TUAD"/>
    <property type="match status" value="1"/>
</dbReference>
<dbReference type="GO" id="GO:0016616">
    <property type="term" value="F:oxidoreductase activity, acting on the CH-OH group of donors, NAD or NADP as acceptor"/>
    <property type="evidence" value="ECO:0007669"/>
    <property type="project" value="InterPro"/>
</dbReference>
<dbReference type="Gene3D" id="3.40.50.720">
    <property type="entry name" value="NAD(P)-binding Rossmann-like Domain"/>
    <property type="match status" value="1"/>
</dbReference>
<name>A0A383EKB4_9ZZZZ</name>
<accession>A0A383EKB4</accession>
<dbReference type="PANTHER" id="PTHR43750:SF3">
    <property type="entry name" value="UDP-GLUCOSE 6-DEHYDROGENASE TUAD"/>
    <property type="match status" value="1"/>
</dbReference>
<feature type="non-terminal residue" evidence="2">
    <location>
        <position position="133"/>
    </location>
</feature>
<sequence>VGTAIKSGFEKHYEIETYDKYDESKSTCELFDLVVECDVIFVCVPTPMNKDGSCHTDIVESVIEEINKWSYAYWGNIDRKPTIVIKSTVSPGTTERLHKKYKSVDVIFNPEFLTEATFIEDFKNQNRIILGGI</sequence>
<proteinExistence type="predicted"/>
<feature type="domain" description="UDP-glucose/GDP-mannose dehydrogenase N-terminal" evidence="1">
    <location>
        <begin position="25"/>
        <end position="132"/>
    </location>
</feature>
<dbReference type="InterPro" id="IPR036291">
    <property type="entry name" value="NAD(P)-bd_dom_sf"/>
</dbReference>
<reference evidence="2" key="1">
    <citation type="submission" date="2018-05" db="EMBL/GenBank/DDBJ databases">
        <authorList>
            <person name="Lanie J.A."/>
            <person name="Ng W.-L."/>
            <person name="Kazmierczak K.M."/>
            <person name="Andrzejewski T.M."/>
            <person name="Davidsen T.M."/>
            <person name="Wayne K.J."/>
            <person name="Tettelin H."/>
            <person name="Glass J.I."/>
            <person name="Rusch D."/>
            <person name="Podicherti R."/>
            <person name="Tsui H.-C.T."/>
            <person name="Winkler M.E."/>
        </authorList>
    </citation>
    <scope>NUCLEOTIDE SEQUENCE</scope>
</reference>
<evidence type="ECO:0000259" key="1">
    <source>
        <dbReference type="Pfam" id="PF03721"/>
    </source>
</evidence>
<dbReference type="Pfam" id="PF03721">
    <property type="entry name" value="UDPG_MGDP_dh_N"/>
    <property type="match status" value="1"/>
</dbReference>
<dbReference type="AlphaFoldDB" id="A0A383EKB4"/>
<dbReference type="EMBL" id="UINC01226329">
    <property type="protein sequence ID" value="SVE56770.1"/>
    <property type="molecule type" value="Genomic_DNA"/>
</dbReference>
<protein>
    <recommendedName>
        <fullName evidence="1">UDP-glucose/GDP-mannose dehydrogenase N-terminal domain-containing protein</fullName>
    </recommendedName>
</protein>
<dbReference type="SUPFAM" id="SSF51735">
    <property type="entry name" value="NAD(P)-binding Rossmann-fold domains"/>
    <property type="match status" value="1"/>
</dbReference>
<feature type="non-terminal residue" evidence="2">
    <location>
        <position position="1"/>
    </location>
</feature>
<dbReference type="InterPro" id="IPR001732">
    <property type="entry name" value="UDP-Glc/GDP-Man_DH_N"/>
</dbReference>
<organism evidence="2">
    <name type="scientific">marine metagenome</name>
    <dbReference type="NCBI Taxonomy" id="408172"/>
    <lineage>
        <taxon>unclassified sequences</taxon>
        <taxon>metagenomes</taxon>
        <taxon>ecological metagenomes</taxon>
    </lineage>
</organism>
<gene>
    <name evidence="2" type="ORF">METZ01_LOCUS509624</name>
</gene>
<dbReference type="GO" id="GO:0051287">
    <property type="term" value="F:NAD binding"/>
    <property type="evidence" value="ECO:0007669"/>
    <property type="project" value="InterPro"/>
</dbReference>